<feature type="modified residue" description="N6-(pyridoxal phosphate)lysine" evidence="9">
    <location>
        <position position="228"/>
    </location>
</feature>
<evidence type="ECO:0000256" key="2">
    <source>
        <dbReference type="ARBA" id="ARBA00007970"/>
    </source>
</evidence>
<evidence type="ECO:0000259" key="11">
    <source>
        <dbReference type="Pfam" id="PF00155"/>
    </source>
</evidence>
<dbReference type="Pfam" id="PF00155">
    <property type="entry name" value="Aminotran_1_2"/>
    <property type="match status" value="1"/>
</dbReference>
<dbReference type="PANTHER" id="PTHR42885">
    <property type="entry name" value="HISTIDINOL-PHOSPHATE AMINOTRANSFERASE-RELATED"/>
    <property type="match status" value="1"/>
</dbReference>
<evidence type="ECO:0000256" key="7">
    <source>
        <dbReference type="ARBA" id="ARBA00022898"/>
    </source>
</evidence>
<dbReference type="Gene3D" id="3.90.1150.10">
    <property type="entry name" value="Aspartate Aminotransferase, domain 1"/>
    <property type="match status" value="1"/>
</dbReference>
<evidence type="ECO:0000256" key="3">
    <source>
        <dbReference type="ARBA" id="ARBA00011738"/>
    </source>
</evidence>
<dbReference type="InterPro" id="IPR015421">
    <property type="entry name" value="PyrdxlP-dep_Trfase_major"/>
</dbReference>
<dbReference type="InterPro" id="IPR005861">
    <property type="entry name" value="HisP_aminotrans"/>
</dbReference>
<evidence type="ECO:0000256" key="4">
    <source>
        <dbReference type="ARBA" id="ARBA00022576"/>
    </source>
</evidence>
<dbReference type="InterPro" id="IPR001917">
    <property type="entry name" value="Aminotrans_II_pyridoxalP_BS"/>
</dbReference>
<evidence type="ECO:0000313" key="12">
    <source>
        <dbReference type="EMBL" id="MDC5699111.1"/>
    </source>
</evidence>
<evidence type="ECO:0000256" key="9">
    <source>
        <dbReference type="HAMAP-Rule" id="MF_01023"/>
    </source>
</evidence>
<evidence type="ECO:0000256" key="8">
    <source>
        <dbReference type="ARBA" id="ARBA00023102"/>
    </source>
</evidence>
<gene>
    <name evidence="9" type="primary">hisC</name>
    <name evidence="12" type="ORF">OO014_17820</name>
</gene>
<dbReference type="InterPro" id="IPR004839">
    <property type="entry name" value="Aminotransferase_I/II_large"/>
</dbReference>
<evidence type="ECO:0000256" key="1">
    <source>
        <dbReference type="ARBA" id="ARBA00001933"/>
    </source>
</evidence>
<comment type="cofactor">
    <cofactor evidence="1 9">
        <name>pyridoxal 5'-phosphate</name>
        <dbReference type="ChEBI" id="CHEBI:597326"/>
    </cofactor>
</comment>
<dbReference type="SUPFAM" id="SSF53383">
    <property type="entry name" value="PLP-dependent transferases"/>
    <property type="match status" value="1"/>
</dbReference>
<dbReference type="NCBIfam" id="TIGR01141">
    <property type="entry name" value="hisC"/>
    <property type="match status" value="1"/>
</dbReference>
<evidence type="ECO:0000256" key="5">
    <source>
        <dbReference type="ARBA" id="ARBA00022605"/>
    </source>
</evidence>
<dbReference type="CDD" id="cd00609">
    <property type="entry name" value="AAT_like"/>
    <property type="match status" value="1"/>
</dbReference>
<feature type="region of interest" description="Disordered" evidence="10">
    <location>
        <begin position="365"/>
        <end position="387"/>
    </location>
</feature>
<dbReference type="NCBIfam" id="NF002877">
    <property type="entry name" value="PRK03317.1"/>
    <property type="match status" value="1"/>
</dbReference>
<keyword evidence="8 9" id="KW-0368">Histidine biosynthesis</keyword>
<dbReference type="InterPro" id="IPR015422">
    <property type="entry name" value="PyrdxlP-dep_Trfase_small"/>
</dbReference>
<keyword evidence="7 9" id="KW-0663">Pyridoxal phosphate</keyword>
<dbReference type="Proteomes" id="UP001150259">
    <property type="component" value="Unassembled WGS sequence"/>
</dbReference>
<dbReference type="Gene3D" id="3.40.640.10">
    <property type="entry name" value="Type I PLP-dependent aspartate aminotransferase-like (Major domain)"/>
    <property type="match status" value="1"/>
</dbReference>
<dbReference type="GO" id="GO:0004400">
    <property type="term" value="F:histidinol-phosphate transaminase activity"/>
    <property type="evidence" value="ECO:0007669"/>
    <property type="project" value="UniProtKB-EC"/>
</dbReference>
<name>A0ABT5GLP3_9MICO</name>
<evidence type="ECO:0000313" key="13">
    <source>
        <dbReference type="Proteomes" id="UP001150259"/>
    </source>
</evidence>
<proteinExistence type="inferred from homology"/>
<evidence type="ECO:0000256" key="10">
    <source>
        <dbReference type="SAM" id="MobiDB-lite"/>
    </source>
</evidence>
<dbReference type="EMBL" id="JAPFQL010000108">
    <property type="protein sequence ID" value="MDC5699111.1"/>
    <property type="molecule type" value="Genomic_DNA"/>
</dbReference>
<comment type="caution">
    <text evidence="12">The sequence shown here is derived from an EMBL/GenBank/DDBJ whole genome shotgun (WGS) entry which is preliminary data.</text>
</comment>
<keyword evidence="6 9" id="KW-0808">Transferase</keyword>
<dbReference type="EC" id="2.6.1.9" evidence="9"/>
<dbReference type="InterPro" id="IPR015424">
    <property type="entry name" value="PyrdxlP-dep_Trfase"/>
</dbReference>
<comment type="catalytic activity">
    <reaction evidence="9">
        <text>L-histidinol phosphate + 2-oxoglutarate = 3-(imidazol-4-yl)-2-oxopropyl phosphate + L-glutamate</text>
        <dbReference type="Rhea" id="RHEA:23744"/>
        <dbReference type="ChEBI" id="CHEBI:16810"/>
        <dbReference type="ChEBI" id="CHEBI:29985"/>
        <dbReference type="ChEBI" id="CHEBI:57766"/>
        <dbReference type="ChEBI" id="CHEBI:57980"/>
        <dbReference type="EC" id="2.6.1.9"/>
    </reaction>
</comment>
<sequence>MSEVQRLLRPDLRGRTAYGAPQLDVPVCLNTNESSYPVPEVVIRAVLDALEADLSSLNRYPDREFTDLRKALTAYVERQAGVAVTPEQVWAGNGSNEVLSHIVQAFGGPGRIALGFTPSYSMHPIIAETLGTTWVDGLREAETFDLTVAAAADQARAHDPSIVFLCSPNNPTGTALPFDVIGAVLEAAPNAVVVVDEAYAEFARPGTPSALSLLADHERLVVTRTMSKAFAFAGGRLGYLVASEELVDALRLVRLPYHLSTPTQTIARVALEHAELMLSTVEAIKAERDRIVRELASLGATPVESDANFVLFGGLPDEKATWQALLDRGILVRDVGIRHHLRVTAGTPAETTRFLEAMTELAPTHVGPVTTPSTVDHPDFETAEDDA</sequence>
<feature type="domain" description="Aminotransferase class I/classII large" evidence="11">
    <location>
        <begin position="29"/>
        <end position="357"/>
    </location>
</feature>
<keyword evidence="5 9" id="KW-0028">Amino-acid biosynthesis</keyword>
<dbReference type="PANTHER" id="PTHR42885:SF2">
    <property type="entry name" value="HISTIDINOL-PHOSPHATE AMINOTRANSFERASE"/>
    <property type="match status" value="1"/>
</dbReference>
<dbReference type="RefSeq" id="WP_272463670.1">
    <property type="nucleotide sequence ID" value="NZ_JAPFQL010000108.1"/>
</dbReference>
<reference evidence="12 13" key="1">
    <citation type="submission" date="2022-11" db="EMBL/GenBank/DDBJ databases">
        <title>Anaerobic phenanthrene biodegradation by a DNRA strain PheN6.</title>
        <authorList>
            <person name="Zhang Z."/>
        </authorList>
    </citation>
    <scope>NUCLEOTIDE SEQUENCE [LARGE SCALE GENOMIC DNA]</scope>
    <source>
        <strain evidence="12 13">PheN6</strain>
    </source>
</reference>
<keyword evidence="13" id="KW-1185">Reference proteome</keyword>
<keyword evidence="4 9" id="KW-0032">Aminotransferase</keyword>
<dbReference type="PROSITE" id="PS00599">
    <property type="entry name" value="AA_TRANSFER_CLASS_2"/>
    <property type="match status" value="1"/>
</dbReference>
<comment type="similarity">
    <text evidence="2 9">Belongs to the class-II pyridoxal-phosphate-dependent aminotransferase family. Histidinol-phosphate aminotransferase subfamily.</text>
</comment>
<evidence type="ECO:0000256" key="6">
    <source>
        <dbReference type="ARBA" id="ARBA00022679"/>
    </source>
</evidence>
<organism evidence="12 13">
    <name type="scientific">Intrasporangium calvum</name>
    <dbReference type="NCBI Taxonomy" id="53358"/>
    <lineage>
        <taxon>Bacteria</taxon>
        <taxon>Bacillati</taxon>
        <taxon>Actinomycetota</taxon>
        <taxon>Actinomycetes</taxon>
        <taxon>Micrococcales</taxon>
        <taxon>Intrasporangiaceae</taxon>
        <taxon>Intrasporangium</taxon>
    </lineage>
</organism>
<comment type="pathway">
    <text evidence="9">Amino-acid biosynthesis; L-histidine biosynthesis; L-histidine from 5-phospho-alpha-D-ribose 1-diphosphate: step 7/9.</text>
</comment>
<protein>
    <recommendedName>
        <fullName evidence="9">Histidinol-phosphate aminotransferase</fullName>
        <ecNumber evidence="9">2.6.1.9</ecNumber>
    </recommendedName>
    <alternativeName>
        <fullName evidence="9">Imidazole acetol-phosphate transaminase</fullName>
    </alternativeName>
</protein>
<accession>A0ABT5GLP3</accession>
<comment type="subunit">
    <text evidence="3 9">Homodimer.</text>
</comment>
<dbReference type="HAMAP" id="MF_01023">
    <property type="entry name" value="HisC_aminotrans_2"/>
    <property type="match status" value="1"/>
</dbReference>